<feature type="active site" description="Proton acceptor" evidence="7 8">
    <location>
        <position position="184"/>
    </location>
</feature>
<comment type="caution">
    <text evidence="11">The sequence shown here is derived from an EMBL/GenBank/DDBJ whole genome shotgun (WGS) entry which is preliminary data.</text>
</comment>
<dbReference type="NCBIfam" id="NF001452">
    <property type="entry name" value="PRK00311.1"/>
    <property type="match status" value="1"/>
</dbReference>
<comment type="similarity">
    <text evidence="2 7">Belongs to the PanB family.</text>
</comment>
<dbReference type="EMBL" id="QEEZ01000004">
    <property type="protein sequence ID" value="PWC02310.1"/>
    <property type="molecule type" value="Genomic_DNA"/>
</dbReference>
<comment type="catalytic activity">
    <reaction evidence="7">
        <text>(6R)-5,10-methylene-5,6,7,8-tetrahydrofolate + 3-methyl-2-oxobutanoate + H2O = 2-dehydropantoate + (6S)-5,6,7,8-tetrahydrofolate</text>
        <dbReference type="Rhea" id="RHEA:11824"/>
        <dbReference type="ChEBI" id="CHEBI:11561"/>
        <dbReference type="ChEBI" id="CHEBI:11851"/>
        <dbReference type="ChEBI" id="CHEBI:15377"/>
        <dbReference type="ChEBI" id="CHEBI:15636"/>
        <dbReference type="ChEBI" id="CHEBI:57453"/>
        <dbReference type="EC" id="2.1.2.11"/>
    </reaction>
</comment>
<dbReference type="OrthoDB" id="9781789at2"/>
<dbReference type="UniPathway" id="UPA00028">
    <property type="reaction ID" value="UER00003"/>
</dbReference>
<evidence type="ECO:0000256" key="7">
    <source>
        <dbReference type="HAMAP-Rule" id="MF_00156"/>
    </source>
</evidence>
<dbReference type="EC" id="2.1.2.11" evidence="7"/>
<evidence type="ECO:0000256" key="5">
    <source>
        <dbReference type="ARBA" id="ARBA00022679"/>
    </source>
</evidence>
<dbReference type="GO" id="GO:0005737">
    <property type="term" value="C:cytoplasm"/>
    <property type="evidence" value="ECO:0007669"/>
    <property type="project" value="UniProtKB-SubCell"/>
</dbReference>
<accession>A0A2U1T8H6</accession>
<dbReference type="NCBIfam" id="TIGR00222">
    <property type="entry name" value="panB"/>
    <property type="match status" value="1"/>
</dbReference>
<feature type="binding site" evidence="7 9">
    <location>
        <position position="118"/>
    </location>
    <ligand>
        <name>3-methyl-2-oxobutanoate</name>
        <dbReference type="ChEBI" id="CHEBI:11851"/>
    </ligand>
</feature>
<dbReference type="InterPro" id="IPR015813">
    <property type="entry name" value="Pyrv/PenolPyrv_kinase-like_dom"/>
</dbReference>
<proteinExistence type="inferred from homology"/>
<organism evidence="11 12">
    <name type="scientific">Corynebacterium yudongzhengii</name>
    <dbReference type="NCBI Taxonomy" id="2080740"/>
    <lineage>
        <taxon>Bacteria</taxon>
        <taxon>Bacillati</taxon>
        <taxon>Actinomycetota</taxon>
        <taxon>Actinomycetes</taxon>
        <taxon>Mycobacteriales</taxon>
        <taxon>Corynebacteriaceae</taxon>
        <taxon>Corynebacterium</taxon>
    </lineage>
</organism>
<dbReference type="Proteomes" id="UP000244989">
    <property type="component" value="Unassembled WGS sequence"/>
</dbReference>
<dbReference type="GO" id="GO:0003864">
    <property type="term" value="F:3-methyl-2-oxobutanoate hydroxymethyltransferase activity"/>
    <property type="evidence" value="ECO:0007669"/>
    <property type="project" value="UniProtKB-UniRule"/>
</dbReference>
<dbReference type="RefSeq" id="WP_108431533.1">
    <property type="nucleotide sequence ID" value="NZ_CP026947.1"/>
</dbReference>
<evidence type="ECO:0000256" key="10">
    <source>
        <dbReference type="PIRSR" id="PIRSR000388-3"/>
    </source>
</evidence>
<feature type="binding site" evidence="7 9">
    <location>
        <begin position="49"/>
        <end position="50"/>
    </location>
    <ligand>
        <name>3-methyl-2-oxobutanoate</name>
        <dbReference type="ChEBI" id="CHEBI:11851"/>
    </ligand>
</feature>
<comment type="subunit">
    <text evidence="3 7">Homodecamer; pentamer of dimers.</text>
</comment>
<keyword evidence="7" id="KW-0963">Cytoplasm</keyword>
<dbReference type="GO" id="GO:0000287">
    <property type="term" value="F:magnesium ion binding"/>
    <property type="evidence" value="ECO:0007669"/>
    <property type="project" value="TreeGrafter"/>
</dbReference>
<dbReference type="PANTHER" id="PTHR20881:SF0">
    <property type="entry name" value="3-METHYL-2-OXOBUTANOATE HYDROXYMETHYLTRANSFERASE"/>
    <property type="match status" value="1"/>
</dbReference>
<dbReference type="KEGG" id="cyz:C3B44_05750"/>
<keyword evidence="12" id="KW-1185">Reference proteome</keyword>
<comment type="pathway">
    <text evidence="1 7">Cofactor biosynthesis; (R)-pantothenate biosynthesis; (R)-pantoate from 3-methyl-2-oxobutanoate: step 1/2.</text>
</comment>
<dbReference type="GO" id="GO:0015940">
    <property type="term" value="P:pantothenate biosynthetic process"/>
    <property type="evidence" value="ECO:0007669"/>
    <property type="project" value="UniProtKB-UniRule"/>
</dbReference>
<keyword evidence="7 10" id="KW-0460">Magnesium</keyword>
<dbReference type="HAMAP" id="MF_00156">
    <property type="entry name" value="PanB"/>
    <property type="match status" value="1"/>
</dbReference>
<keyword evidence="7 10" id="KW-0479">Metal-binding</keyword>
<evidence type="ECO:0000313" key="12">
    <source>
        <dbReference type="Proteomes" id="UP000244989"/>
    </source>
</evidence>
<dbReference type="Gene3D" id="3.20.20.60">
    <property type="entry name" value="Phosphoenolpyruvate-binding domains"/>
    <property type="match status" value="1"/>
</dbReference>
<evidence type="ECO:0000256" key="3">
    <source>
        <dbReference type="ARBA" id="ARBA00011424"/>
    </source>
</evidence>
<comment type="subcellular location">
    <subcellularLocation>
        <location evidence="7">Cytoplasm</location>
    </subcellularLocation>
</comment>
<feature type="binding site" evidence="7 10">
    <location>
        <position position="120"/>
    </location>
    <ligand>
        <name>Mg(2+)</name>
        <dbReference type="ChEBI" id="CHEBI:18420"/>
    </ligand>
</feature>
<evidence type="ECO:0000256" key="4">
    <source>
        <dbReference type="ARBA" id="ARBA00022655"/>
    </source>
</evidence>
<dbReference type="GO" id="GO:0008168">
    <property type="term" value="F:methyltransferase activity"/>
    <property type="evidence" value="ECO:0007669"/>
    <property type="project" value="UniProtKB-KW"/>
</dbReference>
<dbReference type="FunFam" id="3.20.20.60:FF:000003">
    <property type="entry name" value="3-methyl-2-oxobutanoate hydroxymethyltransferase"/>
    <property type="match status" value="1"/>
</dbReference>
<evidence type="ECO:0000313" key="11">
    <source>
        <dbReference type="EMBL" id="PWC02310.1"/>
    </source>
</evidence>
<feature type="binding site" evidence="7 9">
    <location>
        <position position="88"/>
    </location>
    <ligand>
        <name>3-methyl-2-oxobutanoate</name>
        <dbReference type="ChEBI" id="CHEBI:11851"/>
    </ligand>
</feature>
<name>A0A2U1T8H6_9CORY</name>
<evidence type="ECO:0000256" key="1">
    <source>
        <dbReference type="ARBA" id="ARBA00005033"/>
    </source>
</evidence>
<dbReference type="SUPFAM" id="SSF51621">
    <property type="entry name" value="Phosphoenolpyruvate/pyruvate domain"/>
    <property type="match status" value="1"/>
</dbReference>
<evidence type="ECO:0000256" key="9">
    <source>
        <dbReference type="PIRSR" id="PIRSR000388-2"/>
    </source>
</evidence>
<dbReference type="AlphaFoldDB" id="A0A2U1T8H6"/>
<keyword evidence="4 7" id="KW-0566">Pantothenate biosynthesis</keyword>
<comment type="function">
    <text evidence="6 7">Catalyzes the reversible reaction in which hydroxymethyl group from 5,10-methylenetetrahydrofolate is transferred onto alpha-ketoisovalerate to form ketopantoate.</text>
</comment>
<dbReference type="PIRSF" id="PIRSF000388">
    <property type="entry name" value="Pantoate_hydroxy_MeTrfase"/>
    <property type="match status" value="1"/>
</dbReference>
<feature type="binding site" evidence="7 10">
    <location>
        <position position="49"/>
    </location>
    <ligand>
        <name>Mg(2+)</name>
        <dbReference type="ChEBI" id="CHEBI:18420"/>
    </ligand>
</feature>
<protein>
    <recommendedName>
        <fullName evidence="7">3-methyl-2-oxobutanoate hydroxymethyltransferase</fullName>
        <ecNumber evidence="7">2.1.2.11</ecNumber>
    </recommendedName>
    <alternativeName>
        <fullName evidence="7">Ketopantoate hydroxymethyltransferase</fullName>
        <shortName evidence="7">KPHMT</shortName>
    </alternativeName>
</protein>
<gene>
    <name evidence="7 11" type="primary">panB</name>
    <name evidence="11" type="ORF">DF222_02970</name>
</gene>
<reference evidence="12" key="1">
    <citation type="submission" date="2018-04" db="EMBL/GenBank/DDBJ databases">
        <authorList>
            <person name="Liu S."/>
            <person name="Wang Z."/>
            <person name="Li J."/>
        </authorList>
    </citation>
    <scope>NUCLEOTIDE SEQUENCE [LARGE SCALE GENOMIC DNA]</scope>
    <source>
        <strain evidence="12">2189</strain>
    </source>
</reference>
<dbReference type="CDD" id="cd06557">
    <property type="entry name" value="KPHMT-like"/>
    <property type="match status" value="1"/>
</dbReference>
<dbReference type="Pfam" id="PF02548">
    <property type="entry name" value="Pantoate_transf"/>
    <property type="match status" value="1"/>
</dbReference>
<dbReference type="GO" id="GO:0032259">
    <property type="term" value="P:methylation"/>
    <property type="evidence" value="ECO:0007669"/>
    <property type="project" value="UniProtKB-KW"/>
</dbReference>
<dbReference type="InterPro" id="IPR040442">
    <property type="entry name" value="Pyrv_kinase-like_dom_sf"/>
</dbReference>
<dbReference type="InterPro" id="IPR003700">
    <property type="entry name" value="Pantoate_hydroxy_MeTrfase"/>
</dbReference>
<evidence type="ECO:0000256" key="6">
    <source>
        <dbReference type="ARBA" id="ARBA00056497"/>
    </source>
</evidence>
<feature type="binding site" evidence="7 10">
    <location>
        <position position="88"/>
    </location>
    <ligand>
        <name>Mg(2+)</name>
        <dbReference type="ChEBI" id="CHEBI:18420"/>
    </ligand>
</feature>
<sequence length="267" mass="28356">MLNNLKRVRTRHLALAKNSSEPISMLTAYDALTARVFDEAGIDVLLVGDSAANVMLGLDSTLEITLDEIIMMARAVTRATRRALVVVDMPFGTYEASDEDAVRNAVRIMRETGAAAVKLEGARTSTIGRIVDAGIPVMGHLGFTPQSVHALGGHRVQGRDADAARLIEKARAVEAAGAFSLVVEMIPAAVGADVSAAVDIPVIGIGAGNGTDGQVLVWADAMGMSAHSPSFVRQYAALGDQLRQAAESYRNDVRERTFPSTQESFDH</sequence>
<keyword evidence="11" id="KW-0489">Methyltransferase</keyword>
<keyword evidence="5 7" id="KW-0808">Transferase</keyword>
<comment type="cofactor">
    <cofactor evidence="7 10">
        <name>Mg(2+)</name>
        <dbReference type="ChEBI" id="CHEBI:18420"/>
    </cofactor>
    <text evidence="7 10">Binds 1 Mg(2+) ion per subunit.</text>
</comment>
<evidence type="ECO:0000256" key="2">
    <source>
        <dbReference type="ARBA" id="ARBA00008676"/>
    </source>
</evidence>
<evidence type="ECO:0000256" key="8">
    <source>
        <dbReference type="PIRSR" id="PIRSR000388-1"/>
    </source>
</evidence>
<dbReference type="PANTHER" id="PTHR20881">
    <property type="entry name" value="3-METHYL-2-OXOBUTANOATE HYDROXYMETHYLTRANSFERASE"/>
    <property type="match status" value="1"/>
</dbReference>